<gene>
    <name evidence="3" type="ORF">DCF25_04310</name>
</gene>
<name>A0A2W4UP17_9CYAN</name>
<dbReference type="PANTHER" id="PTHR43201">
    <property type="entry name" value="ACYL-COA SYNTHETASE"/>
    <property type="match status" value="1"/>
</dbReference>
<dbReference type="InterPro" id="IPR025110">
    <property type="entry name" value="AMP-bd_C"/>
</dbReference>
<dbReference type="Pfam" id="PF00501">
    <property type="entry name" value="AMP-binding"/>
    <property type="match status" value="1"/>
</dbReference>
<proteinExistence type="predicted"/>
<dbReference type="GO" id="GO:0006631">
    <property type="term" value="P:fatty acid metabolic process"/>
    <property type="evidence" value="ECO:0007669"/>
    <property type="project" value="TreeGrafter"/>
</dbReference>
<organism evidence="3 4">
    <name type="scientific">Leptolyngbya foveolarum</name>
    <dbReference type="NCBI Taxonomy" id="47253"/>
    <lineage>
        <taxon>Bacteria</taxon>
        <taxon>Bacillati</taxon>
        <taxon>Cyanobacteriota</taxon>
        <taxon>Cyanophyceae</taxon>
        <taxon>Leptolyngbyales</taxon>
        <taxon>Leptolyngbyaceae</taxon>
        <taxon>Leptolyngbya group</taxon>
        <taxon>Leptolyngbya</taxon>
    </lineage>
</organism>
<dbReference type="EC" id="6.2.1.26" evidence="3"/>
<feature type="domain" description="AMP-binding enzyme C-terminal" evidence="2">
    <location>
        <begin position="408"/>
        <end position="487"/>
    </location>
</feature>
<dbReference type="Gene3D" id="3.30.300.30">
    <property type="match status" value="1"/>
</dbReference>
<dbReference type="InterPro" id="IPR020845">
    <property type="entry name" value="AMP-binding_CS"/>
</dbReference>
<comment type="caution">
    <text evidence="3">The sequence shown here is derived from an EMBL/GenBank/DDBJ whole genome shotgun (WGS) entry which is preliminary data.</text>
</comment>
<dbReference type="Pfam" id="PF13193">
    <property type="entry name" value="AMP-binding_C"/>
    <property type="match status" value="1"/>
</dbReference>
<feature type="domain" description="AMP-dependent synthetase/ligase" evidence="1">
    <location>
        <begin position="158"/>
        <end position="360"/>
    </location>
</feature>
<evidence type="ECO:0000313" key="3">
    <source>
        <dbReference type="EMBL" id="PZO21894.1"/>
    </source>
</evidence>
<dbReference type="GO" id="GO:0008756">
    <property type="term" value="F:o-succinylbenzoate-CoA ligase activity"/>
    <property type="evidence" value="ECO:0007669"/>
    <property type="project" value="UniProtKB-EC"/>
</dbReference>
<dbReference type="EMBL" id="QBMC01000016">
    <property type="protein sequence ID" value="PZO21894.1"/>
    <property type="molecule type" value="Genomic_DNA"/>
</dbReference>
<dbReference type="GO" id="GO:0031956">
    <property type="term" value="F:medium-chain fatty acid-CoA ligase activity"/>
    <property type="evidence" value="ECO:0007669"/>
    <property type="project" value="TreeGrafter"/>
</dbReference>
<reference evidence="4" key="1">
    <citation type="submission" date="2018-04" db="EMBL/GenBank/DDBJ databases">
        <authorList>
            <person name="Cornet L."/>
        </authorList>
    </citation>
    <scope>NUCLEOTIDE SEQUENCE [LARGE SCALE GENOMIC DNA]</scope>
</reference>
<dbReference type="PROSITE" id="PS00455">
    <property type="entry name" value="AMP_BINDING"/>
    <property type="match status" value="1"/>
</dbReference>
<evidence type="ECO:0000313" key="4">
    <source>
        <dbReference type="Proteomes" id="UP000249354"/>
    </source>
</evidence>
<protein>
    <submittedName>
        <fullName evidence="3">2-succinylbenzoate-CoA ligase</fullName>
        <ecNumber evidence="3">6.2.1.26</ecNumber>
    </submittedName>
</protein>
<dbReference type="InterPro" id="IPR045851">
    <property type="entry name" value="AMP-bd_C_sf"/>
</dbReference>
<dbReference type="AlphaFoldDB" id="A0A2W4UP17"/>
<accession>A0A2W4UP17</accession>
<evidence type="ECO:0000259" key="1">
    <source>
        <dbReference type="Pfam" id="PF00501"/>
    </source>
</evidence>
<dbReference type="PANTHER" id="PTHR43201:SF32">
    <property type="entry name" value="2-SUCCINYLBENZOATE--COA LIGASE, CHLOROPLASTIC_PEROXISOMAL"/>
    <property type="match status" value="1"/>
</dbReference>
<dbReference type="Gene3D" id="3.40.50.12780">
    <property type="entry name" value="N-terminal domain of ligase-like"/>
    <property type="match status" value="1"/>
</dbReference>
<evidence type="ECO:0000259" key="2">
    <source>
        <dbReference type="Pfam" id="PF13193"/>
    </source>
</evidence>
<keyword evidence="3" id="KW-0436">Ligase</keyword>
<dbReference type="InterPro" id="IPR000873">
    <property type="entry name" value="AMP-dep_synth/lig_dom"/>
</dbReference>
<dbReference type="SUPFAM" id="SSF56801">
    <property type="entry name" value="Acetyl-CoA synthetase-like"/>
    <property type="match status" value="1"/>
</dbReference>
<dbReference type="Proteomes" id="UP000249354">
    <property type="component" value="Unassembled WGS sequence"/>
</dbReference>
<reference evidence="3 4" key="2">
    <citation type="submission" date="2018-06" db="EMBL/GenBank/DDBJ databases">
        <title>Metagenomic assembly of (sub)arctic Cyanobacteria and their associated microbiome from non-axenic cultures.</title>
        <authorList>
            <person name="Baurain D."/>
        </authorList>
    </citation>
    <scope>NUCLEOTIDE SEQUENCE [LARGE SCALE GENOMIC DNA]</scope>
    <source>
        <strain evidence="3">ULC129bin1</strain>
    </source>
</reference>
<sequence length="517" mass="56152">MAATQPPLTPSPQQLWARLRPDWLTGYGVGEAFPEENRDSQINQQWIANVNHRRHQLQQHESDRHQPQKRPLLLIAEPDPLNFLASFWAALLSDWDIALANSDWGGREWHSALQILQPTLTWPPPNPRSLSVVVDASPARRVGQTQPIITTRGLSVVEGQTQPSILIPTGGTTGTLKFAQHTWATLYAAAISFCQTFPTPIHTYCVLPVYHVSGLMQILRAWFSQAQVIITPFKTLETSPPLISSPANWYISLVPTQLTRLIAAHKGPWLSQFQAVLLGGAPPWPTLLTQATHQNIPLCLSYGMTETAAMVTVQTPGTQNHSSGTPLPHVKITIEAAGLPQPADTVGQIVIQAPTVALGYCGVNSTAFSAQKFRTDDLGYLTAQGQLYVTGRTSSKIISGGENIFPAEVEAALRSTDQVKDVHVFSQPDPQWGEAVTAAFVPAHPKVTSRSLQAALSAGNAAPLLSRYKHPKHWIALSHIPRNAQGKLLKSALTTQIAQLSNSSNNPAADSDADCPS</sequence>
<dbReference type="InterPro" id="IPR042099">
    <property type="entry name" value="ANL_N_sf"/>
</dbReference>